<evidence type="ECO:0000313" key="3">
    <source>
        <dbReference type="Proteomes" id="UP000469011"/>
    </source>
</evidence>
<keyword evidence="3" id="KW-1185">Reference proteome</keyword>
<dbReference type="RefSeq" id="WP_163466373.1">
    <property type="nucleotide sequence ID" value="NZ_JAAAMG010000045.1"/>
</dbReference>
<feature type="signal peptide" evidence="1">
    <location>
        <begin position="1"/>
        <end position="22"/>
    </location>
</feature>
<name>A0A6N9T9I6_9HYPH</name>
<dbReference type="InterPro" id="IPR027587">
    <property type="entry name" value="TrbK"/>
</dbReference>
<comment type="caution">
    <text evidence="2">The sequence shown here is derived from an EMBL/GenBank/DDBJ whole genome shotgun (WGS) entry which is preliminary data.</text>
</comment>
<dbReference type="Proteomes" id="UP000469011">
    <property type="component" value="Unassembled WGS sequence"/>
</dbReference>
<proteinExistence type="predicted"/>
<protein>
    <submittedName>
        <fullName evidence="2">Putative entry exclusion protein TrbK-alt</fullName>
    </submittedName>
</protein>
<dbReference type="AlphaFoldDB" id="A0A6N9T9I6"/>
<evidence type="ECO:0000256" key="1">
    <source>
        <dbReference type="SAM" id="SignalP"/>
    </source>
</evidence>
<keyword evidence="1" id="KW-0732">Signal</keyword>
<dbReference type="Pfam" id="PF20084">
    <property type="entry name" value="TrbK"/>
    <property type="match status" value="1"/>
</dbReference>
<dbReference type="EMBL" id="JAAAMG010000045">
    <property type="protein sequence ID" value="NDW07921.1"/>
    <property type="molecule type" value="Genomic_DNA"/>
</dbReference>
<evidence type="ECO:0000313" key="2">
    <source>
        <dbReference type="EMBL" id="NDW07921.1"/>
    </source>
</evidence>
<sequence length="103" mass="10933">MQAKHFARLAAGAFVAAALAVAALGGVGREEKPASEASVPSSAAPADPLRAELVRCTRIGEAAIHDAACLETWAENRRRFLSANGDWIRDRLPVSPQMNPEAR</sequence>
<reference evidence="2 3" key="1">
    <citation type="submission" date="2020-01" db="EMBL/GenBank/DDBJ databases">
        <title>Jiella pacifica sp. nov.</title>
        <authorList>
            <person name="Xue Z."/>
            <person name="Zhu S."/>
            <person name="Chen J."/>
            <person name="Yang J."/>
        </authorList>
    </citation>
    <scope>NUCLEOTIDE SEQUENCE [LARGE SCALE GENOMIC DNA]</scope>
    <source>
        <strain evidence="2 3">40Bstr34</strain>
    </source>
</reference>
<accession>A0A6N9T9I6</accession>
<organism evidence="2 3">
    <name type="scientific">Jiella pacifica</name>
    <dbReference type="NCBI Taxonomy" id="2696469"/>
    <lineage>
        <taxon>Bacteria</taxon>
        <taxon>Pseudomonadati</taxon>
        <taxon>Pseudomonadota</taxon>
        <taxon>Alphaproteobacteria</taxon>
        <taxon>Hyphomicrobiales</taxon>
        <taxon>Aurantimonadaceae</taxon>
        <taxon>Jiella</taxon>
    </lineage>
</organism>
<gene>
    <name evidence="2" type="primary">trbK-alt</name>
    <name evidence="2" type="ORF">GTK09_26350</name>
</gene>
<feature type="chain" id="PRO_5026905334" evidence="1">
    <location>
        <begin position="23"/>
        <end position="103"/>
    </location>
</feature>
<dbReference type="NCBIfam" id="TIGR04360">
    <property type="entry name" value="other_trbK"/>
    <property type="match status" value="1"/>
</dbReference>